<keyword evidence="7" id="KW-1185">Reference proteome</keyword>
<dbReference type="InterPro" id="IPR000962">
    <property type="entry name" value="Znf_DskA_TraR"/>
</dbReference>
<protein>
    <submittedName>
        <fullName evidence="6">Molecular chaperone DnaK</fullName>
    </submittedName>
</protein>
<keyword evidence="3" id="KW-0862">Zinc</keyword>
<dbReference type="PANTHER" id="PTHR33823">
    <property type="entry name" value="RNA POLYMERASE-BINDING TRANSCRIPTION FACTOR DKSA-RELATED"/>
    <property type="match status" value="1"/>
</dbReference>
<comment type="caution">
    <text evidence="6">The sequence shown here is derived from an EMBL/GenBank/DDBJ whole genome shotgun (WGS) entry which is preliminary data.</text>
</comment>
<dbReference type="GO" id="GO:0008270">
    <property type="term" value="F:zinc ion binding"/>
    <property type="evidence" value="ECO:0007669"/>
    <property type="project" value="UniProtKB-KW"/>
</dbReference>
<dbReference type="PANTHER" id="PTHR33823:SF2">
    <property type="entry name" value="RNA POLYMERASE-BINDING TRANSCRIPTION FACTOR DKSA"/>
    <property type="match status" value="1"/>
</dbReference>
<feature type="domain" description="Zinc finger DksA/TraR C4-type" evidence="5">
    <location>
        <begin position="103"/>
        <end position="132"/>
    </location>
</feature>
<reference evidence="6 7" key="1">
    <citation type="submission" date="2018-05" db="EMBL/GenBank/DDBJ databases">
        <title>Rhodohalobacter halophilus gen. nov., sp. nov., a moderately halophilic member of the family Balneolaceae.</title>
        <authorList>
            <person name="Liu Z.-W."/>
        </authorList>
    </citation>
    <scope>NUCLEOTIDE SEQUENCE [LARGE SCALE GENOMIC DNA]</scope>
    <source>
        <strain evidence="6 7">8A47</strain>
    </source>
</reference>
<dbReference type="SUPFAM" id="SSF109635">
    <property type="entry name" value="DnaK suppressor protein DksA, alpha-hairpin domain"/>
    <property type="match status" value="1"/>
</dbReference>
<feature type="zinc finger region" description="dksA C4-type" evidence="4">
    <location>
        <begin position="108"/>
        <end position="132"/>
    </location>
</feature>
<name>A0A316TNG4_9BACT</name>
<dbReference type="RefSeq" id="WP_109646936.1">
    <property type="nucleotide sequence ID" value="NZ_QGGB01000007.1"/>
</dbReference>
<evidence type="ECO:0000313" key="6">
    <source>
        <dbReference type="EMBL" id="PWN06143.1"/>
    </source>
</evidence>
<dbReference type="Proteomes" id="UP000245533">
    <property type="component" value="Unassembled WGS sequence"/>
</dbReference>
<evidence type="ECO:0000313" key="7">
    <source>
        <dbReference type="Proteomes" id="UP000245533"/>
    </source>
</evidence>
<dbReference type="PROSITE" id="PS51128">
    <property type="entry name" value="ZF_DKSA_2"/>
    <property type="match status" value="1"/>
</dbReference>
<dbReference type="Gene3D" id="1.20.120.910">
    <property type="entry name" value="DksA, coiled-coil domain"/>
    <property type="match status" value="1"/>
</dbReference>
<proteinExistence type="predicted"/>
<evidence type="ECO:0000256" key="3">
    <source>
        <dbReference type="ARBA" id="ARBA00022833"/>
    </source>
</evidence>
<gene>
    <name evidence="6" type="ORF">DDZ15_09875</name>
</gene>
<evidence type="ECO:0000259" key="5">
    <source>
        <dbReference type="Pfam" id="PF01258"/>
    </source>
</evidence>
<dbReference type="AlphaFoldDB" id="A0A316TNG4"/>
<accession>A0A316TNG4</accession>
<dbReference type="Pfam" id="PF01258">
    <property type="entry name" value="zf-dskA_traR"/>
    <property type="match status" value="1"/>
</dbReference>
<evidence type="ECO:0000256" key="1">
    <source>
        <dbReference type="ARBA" id="ARBA00022723"/>
    </source>
</evidence>
<dbReference type="OrthoDB" id="9811543at2"/>
<dbReference type="InterPro" id="IPR037187">
    <property type="entry name" value="DnaK_N"/>
</dbReference>
<evidence type="ECO:0000256" key="4">
    <source>
        <dbReference type="PROSITE-ProRule" id="PRU00510"/>
    </source>
</evidence>
<evidence type="ECO:0000256" key="2">
    <source>
        <dbReference type="ARBA" id="ARBA00022771"/>
    </source>
</evidence>
<keyword evidence="2" id="KW-0863">Zinc-finger</keyword>
<dbReference type="EMBL" id="QGGB01000007">
    <property type="protein sequence ID" value="PWN06143.1"/>
    <property type="molecule type" value="Genomic_DNA"/>
</dbReference>
<keyword evidence="1" id="KW-0479">Metal-binding</keyword>
<sequence>METLKRKTESQKLYETNLNENELAYFEAIILRKREEAEEELDYLMGSLENQRLNDDDDASSLSHHMGDLGSKEESMDLTYRLIERNKKFIGELNRALTRIENGTYGICRATGKPIEKERLEFAPHTRYSIAAKKSGLDKKPVTA</sequence>
<organism evidence="6 7">
    <name type="scientific">Rhodohalobacter mucosus</name>
    <dbReference type="NCBI Taxonomy" id="2079485"/>
    <lineage>
        <taxon>Bacteria</taxon>
        <taxon>Pseudomonadati</taxon>
        <taxon>Balneolota</taxon>
        <taxon>Balneolia</taxon>
        <taxon>Balneolales</taxon>
        <taxon>Balneolaceae</taxon>
        <taxon>Rhodohalobacter</taxon>
    </lineage>
</organism>